<feature type="domain" description="YrdC-like" evidence="13">
    <location>
        <begin position="208"/>
        <end position="392"/>
    </location>
</feature>
<evidence type="ECO:0000256" key="8">
    <source>
        <dbReference type="ARBA" id="ARBA00047645"/>
    </source>
</evidence>
<proteinExistence type="inferred from homology"/>
<keyword evidence="11" id="KW-0378">Hydrolase</keyword>
<dbReference type="InterPro" id="IPR004421">
    <property type="entry name" value="Carbamoyltransferase_HypF"/>
</dbReference>
<dbReference type="InterPro" id="IPR011125">
    <property type="entry name" value="Znf_HypF"/>
</dbReference>
<keyword evidence="15" id="KW-1185">Reference proteome</keyword>
<accession>A0ABU0N3F5</accession>
<dbReference type="Gene3D" id="3.90.870.50">
    <property type="match status" value="1"/>
</dbReference>
<dbReference type="Pfam" id="PF01300">
    <property type="entry name" value="Sua5_yciO_yrdC"/>
    <property type="match status" value="1"/>
</dbReference>
<dbReference type="InterPro" id="IPR001792">
    <property type="entry name" value="Acylphosphatase-like_dom"/>
</dbReference>
<keyword evidence="5" id="KW-0479">Metal-binding</keyword>
<name>A0ABU0N3F5_9FIRM</name>
<protein>
    <recommendedName>
        <fullName evidence="10">Carbamoyltransferase</fullName>
        <ecNumber evidence="10">6.2.-.-</ecNumber>
    </recommendedName>
</protein>
<dbReference type="SUPFAM" id="SSF54975">
    <property type="entry name" value="Acylphosphatase/BLUF domain-like"/>
    <property type="match status" value="1"/>
</dbReference>
<dbReference type="PROSITE" id="PS51160">
    <property type="entry name" value="ACYLPHOSPHATASE_3"/>
    <property type="match status" value="1"/>
</dbReference>
<dbReference type="InterPro" id="IPR041440">
    <property type="entry name" value="HypF_C"/>
</dbReference>
<dbReference type="InterPro" id="IPR051060">
    <property type="entry name" value="Carbamoyltrans_HypF-like"/>
</dbReference>
<dbReference type="EC" id="6.2.-.-" evidence="10"/>
<dbReference type="InterPro" id="IPR055128">
    <property type="entry name" value="HypF_C_2"/>
</dbReference>
<dbReference type="Pfam" id="PF07503">
    <property type="entry name" value="zf-HYPF"/>
    <property type="match status" value="2"/>
</dbReference>
<dbReference type="Pfam" id="PF00708">
    <property type="entry name" value="Acylphosphatase"/>
    <property type="match status" value="1"/>
</dbReference>
<sequence length="767" mass="88089">MKCKKILVKGIVQGVGFRPFVYNLALENNLNGNVKNTCDGVYINIEGKKESINNFLYNLKKRHPKLAKIEEVIIESKEIKNYKNFEIINSDIDENGITIISPDIAICNDCIEDINNPNDKKRYKYPFTNCTNCGPRFSIIKKLPYDRNKTSMKKFKMCKACDKEYQNPIDRRFHAQPTCCKECGPNLTLLDSKGKAMIPRGKLKDQTEFALKKVKDLLKDGKIIAIKGLGGFHLVCNARDYKAIDTLRERKNRKSKPLALMMRDIDTVSKYCKINNKEKEILLGNKKPILILNKKTNNLPKNISYKNHTFGVMLPYTPLHILLFDNDLDILIMTSANISNLPIIYKNEDALDSLKNIADYFLLHDRDINVPIDDSIVKVVMNEARLIRTGRGYSPMTFKKNTTNILALGSELKNTFSVSKDSNIFISQYMGNMDSIQALDNYKMNVNHLKQLYDIKINSIVYDNHPSFWHKDYINEFNCEKIGVYHHHAHIASCMFENDIDDKVIGLAFDGSGYGEDNNIWGGEFLICDYKSFKRVGQLKYMQMPGGDNATKEPWKMAISLINQLNLKDFNFNILNHMKDKDYKFILSMLNNNINCTLTSSMGRLFDGVSAILGFKNRITFEGEACIEIENLAKQSVYTKEYYNFEIQHINEMFIINTDSIINEILQDIQSHVSKSVISMKFHNTVVEFSYIICNKLRELYNINKVALSGGVFQNDIILVNLYKKLRDQKFEVLTHKLLPCNDSSISIGQLIVAKNRGEDNVCSYSR</sequence>
<evidence type="ECO:0000313" key="15">
    <source>
        <dbReference type="Proteomes" id="UP001232584"/>
    </source>
</evidence>
<keyword evidence="4" id="KW-0436">Ligase</keyword>
<evidence type="ECO:0000259" key="12">
    <source>
        <dbReference type="PROSITE" id="PS51160"/>
    </source>
</evidence>
<dbReference type="Pfam" id="PF17788">
    <property type="entry name" value="HypF_C"/>
    <property type="match status" value="1"/>
</dbReference>
<comment type="similarity">
    <text evidence="2">Belongs to the acylphosphatase family.</text>
</comment>
<dbReference type="Gene3D" id="3.30.420.360">
    <property type="match status" value="1"/>
</dbReference>
<evidence type="ECO:0000256" key="11">
    <source>
        <dbReference type="PROSITE-ProRule" id="PRU00520"/>
    </source>
</evidence>
<dbReference type="PANTHER" id="PTHR42959">
    <property type="entry name" value="CARBAMOYLTRANSFERASE"/>
    <property type="match status" value="1"/>
</dbReference>
<evidence type="ECO:0000313" key="14">
    <source>
        <dbReference type="EMBL" id="MDQ0557363.1"/>
    </source>
</evidence>
<gene>
    <name evidence="14" type="ORF">QOZ92_002489</name>
</gene>
<dbReference type="Proteomes" id="UP001232584">
    <property type="component" value="Unassembled WGS sequence"/>
</dbReference>
<dbReference type="Gene3D" id="3.30.110.120">
    <property type="match status" value="1"/>
</dbReference>
<feature type="active site" evidence="11">
    <location>
        <position position="18"/>
    </location>
</feature>
<feature type="active site" evidence="11">
    <location>
        <position position="36"/>
    </location>
</feature>
<feature type="domain" description="Acylphosphatase-like" evidence="12">
    <location>
        <begin position="3"/>
        <end position="89"/>
    </location>
</feature>
<evidence type="ECO:0000256" key="10">
    <source>
        <dbReference type="PIRNR" id="PIRNR006256"/>
    </source>
</evidence>
<comment type="catalytic activity">
    <reaction evidence="9">
        <text>C-terminal L-cysteinyl-[HypE protein] + carbamoyl phosphate + ATP + H2O = C-terminal S-carboxamide-L-cysteinyl-[HypE protein] + AMP + phosphate + diphosphate + H(+)</text>
        <dbReference type="Rhea" id="RHEA:55636"/>
        <dbReference type="Rhea" id="RHEA-COMP:14247"/>
        <dbReference type="Rhea" id="RHEA-COMP:14392"/>
        <dbReference type="ChEBI" id="CHEBI:15377"/>
        <dbReference type="ChEBI" id="CHEBI:15378"/>
        <dbReference type="ChEBI" id="CHEBI:30616"/>
        <dbReference type="ChEBI" id="CHEBI:33019"/>
        <dbReference type="ChEBI" id="CHEBI:43474"/>
        <dbReference type="ChEBI" id="CHEBI:58228"/>
        <dbReference type="ChEBI" id="CHEBI:76913"/>
        <dbReference type="ChEBI" id="CHEBI:139126"/>
        <dbReference type="ChEBI" id="CHEBI:456215"/>
    </reaction>
</comment>
<comment type="catalytic activity">
    <reaction evidence="8 11">
        <text>an acyl phosphate + H2O = a carboxylate + phosphate + H(+)</text>
        <dbReference type="Rhea" id="RHEA:14965"/>
        <dbReference type="ChEBI" id="CHEBI:15377"/>
        <dbReference type="ChEBI" id="CHEBI:15378"/>
        <dbReference type="ChEBI" id="CHEBI:29067"/>
        <dbReference type="ChEBI" id="CHEBI:43474"/>
        <dbReference type="ChEBI" id="CHEBI:59918"/>
        <dbReference type="EC" id="3.6.1.7"/>
    </reaction>
</comment>
<reference evidence="14 15" key="1">
    <citation type="submission" date="2023-07" db="EMBL/GenBank/DDBJ databases">
        <title>Genomic Encyclopedia of Type Strains, Phase IV (KMG-IV): sequencing the most valuable type-strain genomes for metagenomic binning, comparative biology and taxonomic classification.</title>
        <authorList>
            <person name="Goeker M."/>
        </authorList>
    </citation>
    <scope>NUCLEOTIDE SEQUENCE [LARGE SCALE GENOMIC DNA]</scope>
    <source>
        <strain evidence="14 15">DSM 15049</strain>
    </source>
</reference>
<evidence type="ECO:0000256" key="3">
    <source>
        <dbReference type="ARBA" id="ARBA00008097"/>
    </source>
</evidence>
<evidence type="ECO:0000259" key="13">
    <source>
        <dbReference type="PROSITE" id="PS51163"/>
    </source>
</evidence>
<comment type="similarity">
    <text evidence="3 10">Belongs to the carbamoyltransferase HypF family.</text>
</comment>
<dbReference type="PROSITE" id="PS00150">
    <property type="entry name" value="ACYLPHOSPHATASE_1"/>
    <property type="match status" value="1"/>
</dbReference>
<dbReference type="RefSeq" id="WP_307508265.1">
    <property type="nucleotide sequence ID" value="NZ_BAAACE010000005.1"/>
</dbReference>
<keyword evidence="6" id="KW-0863">Zinc-finger</keyword>
<dbReference type="InterPro" id="IPR006070">
    <property type="entry name" value="Sua5-like_dom"/>
</dbReference>
<evidence type="ECO:0000256" key="4">
    <source>
        <dbReference type="ARBA" id="ARBA00022598"/>
    </source>
</evidence>
<evidence type="ECO:0000256" key="5">
    <source>
        <dbReference type="ARBA" id="ARBA00022723"/>
    </source>
</evidence>
<evidence type="ECO:0000256" key="9">
    <source>
        <dbReference type="ARBA" id="ARBA00048220"/>
    </source>
</evidence>
<dbReference type="Pfam" id="PF22521">
    <property type="entry name" value="HypF_C_2"/>
    <property type="match status" value="1"/>
</dbReference>
<evidence type="ECO:0000256" key="7">
    <source>
        <dbReference type="ARBA" id="ARBA00022833"/>
    </source>
</evidence>
<dbReference type="SUPFAM" id="SSF55821">
    <property type="entry name" value="YrdC/RibB"/>
    <property type="match status" value="1"/>
</dbReference>
<organism evidence="14 15">
    <name type="scientific">Paraclostridium ghonii</name>
    <dbReference type="NCBI Taxonomy" id="29358"/>
    <lineage>
        <taxon>Bacteria</taxon>
        <taxon>Bacillati</taxon>
        <taxon>Bacillota</taxon>
        <taxon>Clostridia</taxon>
        <taxon>Peptostreptococcales</taxon>
        <taxon>Peptostreptococcaceae</taxon>
        <taxon>Paraclostridium</taxon>
    </lineage>
</organism>
<dbReference type="Gene3D" id="3.30.420.40">
    <property type="match status" value="1"/>
</dbReference>
<dbReference type="PIRSF" id="PIRSF006256">
    <property type="entry name" value="CMPcnvr_hdrg_mat"/>
    <property type="match status" value="1"/>
</dbReference>
<dbReference type="PANTHER" id="PTHR42959:SF1">
    <property type="entry name" value="CARBAMOYLTRANSFERASE HYPF"/>
    <property type="match status" value="1"/>
</dbReference>
<comment type="pathway">
    <text evidence="1">Protein modification; [NiFe] hydrogenase maturation.</text>
</comment>
<evidence type="ECO:0000256" key="6">
    <source>
        <dbReference type="ARBA" id="ARBA00022771"/>
    </source>
</evidence>
<evidence type="ECO:0000256" key="1">
    <source>
        <dbReference type="ARBA" id="ARBA00004711"/>
    </source>
</evidence>
<comment type="caution">
    <text evidence="14">The sequence shown here is derived from an EMBL/GenBank/DDBJ whole genome shotgun (WGS) entry which is preliminary data.</text>
</comment>
<dbReference type="NCBIfam" id="TIGR00143">
    <property type="entry name" value="hypF"/>
    <property type="match status" value="1"/>
</dbReference>
<dbReference type="InterPro" id="IPR036046">
    <property type="entry name" value="Acylphosphatase-like_dom_sf"/>
</dbReference>
<evidence type="ECO:0000256" key="2">
    <source>
        <dbReference type="ARBA" id="ARBA00005614"/>
    </source>
</evidence>
<dbReference type="EMBL" id="JAUSWG010000010">
    <property type="protein sequence ID" value="MDQ0557363.1"/>
    <property type="molecule type" value="Genomic_DNA"/>
</dbReference>
<dbReference type="InterPro" id="IPR017968">
    <property type="entry name" value="Acylphosphatase_CS"/>
</dbReference>
<dbReference type="PROSITE" id="PS51163">
    <property type="entry name" value="YRDC"/>
    <property type="match status" value="1"/>
</dbReference>
<keyword evidence="7" id="KW-0862">Zinc</keyword>
<dbReference type="InterPro" id="IPR017945">
    <property type="entry name" value="DHBP_synth_RibB-like_a/b_dom"/>
</dbReference>